<gene>
    <name evidence="3" type="ORF">METZ01_LOCUS116914</name>
</gene>
<dbReference type="PROSITE" id="PS50005">
    <property type="entry name" value="TPR"/>
    <property type="match status" value="2"/>
</dbReference>
<evidence type="ECO:0000256" key="2">
    <source>
        <dbReference type="ARBA" id="ARBA00022803"/>
    </source>
</evidence>
<dbReference type="InterPro" id="IPR011717">
    <property type="entry name" value="TPR-4"/>
</dbReference>
<evidence type="ECO:0008006" key="4">
    <source>
        <dbReference type="Google" id="ProtNLM"/>
    </source>
</evidence>
<dbReference type="Pfam" id="PF07721">
    <property type="entry name" value="TPR_4"/>
    <property type="match status" value="1"/>
</dbReference>
<dbReference type="EMBL" id="UINC01015164">
    <property type="protein sequence ID" value="SVA64060.1"/>
    <property type="molecule type" value="Genomic_DNA"/>
</dbReference>
<dbReference type="Pfam" id="PF13174">
    <property type="entry name" value="TPR_6"/>
    <property type="match status" value="1"/>
</dbReference>
<evidence type="ECO:0000256" key="1">
    <source>
        <dbReference type="ARBA" id="ARBA00022737"/>
    </source>
</evidence>
<dbReference type="AlphaFoldDB" id="A0A381XHH2"/>
<dbReference type="Gene3D" id="1.25.40.10">
    <property type="entry name" value="Tetratricopeptide repeat domain"/>
    <property type="match status" value="2"/>
</dbReference>
<name>A0A381XHH2_9ZZZZ</name>
<organism evidence="3">
    <name type="scientific">marine metagenome</name>
    <dbReference type="NCBI Taxonomy" id="408172"/>
    <lineage>
        <taxon>unclassified sequences</taxon>
        <taxon>metagenomes</taxon>
        <taxon>ecological metagenomes</taxon>
    </lineage>
</organism>
<dbReference type="PANTHER" id="PTHR45586:SF1">
    <property type="entry name" value="LIPOPOLYSACCHARIDE ASSEMBLY PROTEIN B"/>
    <property type="match status" value="1"/>
</dbReference>
<dbReference type="InterPro" id="IPR019734">
    <property type="entry name" value="TPR_rpt"/>
</dbReference>
<accession>A0A381XHH2</accession>
<dbReference type="GO" id="GO:0042802">
    <property type="term" value="F:identical protein binding"/>
    <property type="evidence" value="ECO:0007669"/>
    <property type="project" value="InterPro"/>
</dbReference>
<keyword evidence="1" id="KW-0677">Repeat</keyword>
<evidence type="ECO:0000313" key="3">
    <source>
        <dbReference type="EMBL" id="SVA64060.1"/>
    </source>
</evidence>
<keyword evidence="2" id="KW-0802">TPR repeat</keyword>
<protein>
    <recommendedName>
        <fullName evidence="4">Tetratricopeptide repeat-like domain-containing protein</fullName>
    </recommendedName>
</protein>
<dbReference type="PANTHER" id="PTHR45586">
    <property type="entry name" value="TPR REPEAT-CONTAINING PROTEIN PA4667"/>
    <property type="match status" value="1"/>
</dbReference>
<reference evidence="3" key="1">
    <citation type="submission" date="2018-05" db="EMBL/GenBank/DDBJ databases">
        <authorList>
            <person name="Lanie J.A."/>
            <person name="Ng W.-L."/>
            <person name="Kazmierczak K.M."/>
            <person name="Andrzejewski T.M."/>
            <person name="Davidsen T.M."/>
            <person name="Wayne K.J."/>
            <person name="Tettelin H."/>
            <person name="Glass J.I."/>
            <person name="Rusch D."/>
            <person name="Podicherti R."/>
            <person name="Tsui H.-C.T."/>
            <person name="Winkler M.E."/>
        </authorList>
    </citation>
    <scope>NUCLEOTIDE SEQUENCE</scope>
</reference>
<dbReference type="Pfam" id="PF13432">
    <property type="entry name" value="TPR_16"/>
    <property type="match status" value="3"/>
</dbReference>
<dbReference type="InterPro" id="IPR011990">
    <property type="entry name" value="TPR-like_helical_dom_sf"/>
</dbReference>
<sequence length="564" mass="63891">MNTIFDTRFKVGWRGFEIAFLLLLFWGCANDQASRRGTDYVPDASYHLLMAEIALERSEHLVAVKEYLRAAEESADPNVARRSTEFAINYGFDAYALRSARRWEKLEPENLIIHGYLGRLYFRLNDLDRAYRQYSLSLGPQEERVDAGFLLLAGELVAEGEPRRALTLLERFIAGNSGTPGVWLAVANTAMQVGDAKLALQSASRAYDLAPDWDQSQLALARALLLSGKTDAALDRIDGMLERRPTLEMELEYVRLLTGAGEELSAIERLDDLARQYGDRPEILRTHGIISLQAGDSDAAWRDFSQLLSASYNVNESFYYLGQIAFERQHYLQAARLYGRVMSGRYLVPAQLNISRLYTLLKDPETALNHLQQFAENYPKYAFDVLPAQARLLISMDRQTDALEIYDRALLYKPDKESLLLARGSLFESVGQLKNAINDFRRAVDVSPDSALALNALGYTLANQTNRYREAYRHTKRALALDPDNAAVIDSMGWVQYRRGRLTDALTYLERAHALMPDPEVSAHLGEVLWVQGDREAAEQIWNQALQEYPESPALNKTMLRFNP</sequence>
<dbReference type="InterPro" id="IPR051012">
    <property type="entry name" value="CellSynth/LPSAsmb/PSIAsmb"/>
</dbReference>
<dbReference type="SMART" id="SM00028">
    <property type="entry name" value="TPR"/>
    <property type="match status" value="8"/>
</dbReference>
<proteinExistence type="predicted"/>
<dbReference type="SUPFAM" id="SSF48452">
    <property type="entry name" value="TPR-like"/>
    <property type="match status" value="3"/>
</dbReference>